<keyword evidence="4" id="KW-1185">Reference proteome</keyword>
<dbReference type="InterPro" id="IPR027417">
    <property type="entry name" value="P-loop_NTPase"/>
</dbReference>
<dbReference type="GO" id="GO:0006109">
    <property type="term" value="P:regulation of carbohydrate metabolic process"/>
    <property type="evidence" value="ECO:0007669"/>
    <property type="project" value="InterPro"/>
</dbReference>
<evidence type="ECO:0000313" key="4">
    <source>
        <dbReference type="Proteomes" id="UP000503336"/>
    </source>
</evidence>
<dbReference type="EMBL" id="CP049056">
    <property type="protein sequence ID" value="QIE54338.1"/>
    <property type="molecule type" value="Genomic_DNA"/>
</dbReference>
<dbReference type="Gene3D" id="3.40.50.300">
    <property type="entry name" value="P-loop containing nucleotide triphosphate hydrolases"/>
    <property type="match status" value="1"/>
</dbReference>
<accession>A0A7L5BUG8</accession>
<dbReference type="RefSeq" id="WP_165094429.1">
    <property type="nucleotide sequence ID" value="NZ_CP049056.1"/>
</dbReference>
<feature type="domain" description="HPr kinase/phosphorylase C-terminal" evidence="2">
    <location>
        <begin position="3"/>
        <end position="79"/>
    </location>
</feature>
<dbReference type="Pfam" id="PF07475">
    <property type="entry name" value="Hpr_kinase_C"/>
    <property type="match status" value="1"/>
</dbReference>
<organism evidence="3 4">
    <name type="scientific">Pikeienuella piscinae</name>
    <dbReference type="NCBI Taxonomy" id="2748098"/>
    <lineage>
        <taxon>Bacteria</taxon>
        <taxon>Pseudomonadati</taxon>
        <taxon>Pseudomonadota</taxon>
        <taxon>Alphaproteobacteria</taxon>
        <taxon>Rhodobacterales</taxon>
        <taxon>Paracoccaceae</taxon>
        <taxon>Pikeienuella</taxon>
    </lineage>
</organism>
<evidence type="ECO:0000259" key="2">
    <source>
        <dbReference type="Pfam" id="PF07475"/>
    </source>
</evidence>
<keyword evidence="3" id="KW-0418">Kinase</keyword>
<sequence length="165" mass="16792">MSETVHASAVVANGEALLIRGDSGAGKSALALDLIALGAGLIADDLVALSRVDGVLVAAHPTPGATEALIEARGIGLLRLPAAAAAPVGLVIDLARVETERLPPIRHWRGLPLLHRPSPLHPAALLVTLRAGGPEDPEAAVPSHLRPAPPRPKLLTNVGESAENG</sequence>
<feature type="region of interest" description="Disordered" evidence="1">
    <location>
        <begin position="134"/>
        <end position="165"/>
    </location>
</feature>
<dbReference type="AlphaFoldDB" id="A0A7L5BUG8"/>
<dbReference type="InterPro" id="IPR025662">
    <property type="entry name" value="Sigma_54_int_dom_ATP-bd_1"/>
</dbReference>
<dbReference type="KEGG" id="hdh:G5B40_02100"/>
<protein>
    <submittedName>
        <fullName evidence="3">Serine kinase</fullName>
    </submittedName>
</protein>
<dbReference type="GO" id="GO:0005524">
    <property type="term" value="F:ATP binding"/>
    <property type="evidence" value="ECO:0007669"/>
    <property type="project" value="InterPro"/>
</dbReference>
<dbReference type="Proteomes" id="UP000503336">
    <property type="component" value="Chromosome"/>
</dbReference>
<dbReference type="GO" id="GO:0000155">
    <property type="term" value="F:phosphorelay sensor kinase activity"/>
    <property type="evidence" value="ECO:0007669"/>
    <property type="project" value="InterPro"/>
</dbReference>
<name>A0A7L5BUG8_9RHOB</name>
<reference evidence="3 4" key="1">
    <citation type="submission" date="2020-02" db="EMBL/GenBank/DDBJ databases">
        <title>complete genome sequence of Rhodobacteraceae bacterium.</title>
        <authorList>
            <person name="Park J."/>
            <person name="Kim Y.-S."/>
            <person name="Kim K.-H."/>
        </authorList>
    </citation>
    <scope>NUCLEOTIDE SEQUENCE [LARGE SCALE GENOMIC DNA]</scope>
    <source>
        <strain evidence="3 4">RR4-56</strain>
    </source>
</reference>
<dbReference type="PROSITE" id="PS00675">
    <property type="entry name" value="SIGMA54_INTERACT_1"/>
    <property type="match status" value="1"/>
</dbReference>
<dbReference type="InterPro" id="IPR011104">
    <property type="entry name" value="Hpr_kin/Pase_C"/>
</dbReference>
<evidence type="ECO:0000256" key="1">
    <source>
        <dbReference type="SAM" id="MobiDB-lite"/>
    </source>
</evidence>
<proteinExistence type="predicted"/>
<evidence type="ECO:0000313" key="3">
    <source>
        <dbReference type="EMBL" id="QIE54338.1"/>
    </source>
</evidence>
<gene>
    <name evidence="3" type="ORF">G5B40_02100</name>
</gene>
<dbReference type="SUPFAM" id="SSF53795">
    <property type="entry name" value="PEP carboxykinase-like"/>
    <property type="match status" value="1"/>
</dbReference>
<keyword evidence="3" id="KW-0808">Transferase</keyword>